<dbReference type="AlphaFoldDB" id="B8GL12"/>
<sequence length="537" mass="60860">MAKLSTRQFLDSLGELAAEFRRVIEARVTGFDPDPAASRTRRERAHRDFEFFARTYFPHYIVHPNSRLHDYLYRRLPEIADSPRSETDAIAAPRGEAKSTITSQIYVIWCVVTGRKWYPIIGMDAFDQAAIMLEAIKAELEANPRLNMDFQEATGQGRVWRAGVIVTRNNRKIEAVGSGKRIRGRRHGPHRPDLFVGDDLENDENVRTPEQRDKLHGWLNKAVLKLGAAGAKFDVIVIGTILHYDSVLARVLKNPLWRGNKFKAVIRWPDRMDLWDRWEELLLNQGKEAAEAFYRKNQAHMETGAEVSWPDGRPLYDLMVIRARDGHAAFDSELQNDPLSDDEAPFAKVIVFWVNRLAEWVFYGSCDPSLGKAGASRDPSAILVGGFNMETGVLDVLEASIRKRVPDRIIEDIIGYQADYRAVLWVVENVQFQEFMRQELVKRSAARGIPVPARGVTPLADKVLRIESLQPHMANGLIRLHASQSTLIDQLRHFPKADHDDGPDALHMLWTAVMSRAGGRPTIVTRRRTGATSMAGY</sequence>
<dbReference type="EMBL" id="CP001339">
    <property type="protein sequence ID" value="ACL71530.1"/>
    <property type="molecule type" value="Genomic_DNA"/>
</dbReference>
<keyword evidence="2" id="KW-1185">Reference proteome</keyword>
<dbReference type="STRING" id="396588.Tgr7_0432"/>
<evidence type="ECO:0000313" key="1">
    <source>
        <dbReference type="EMBL" id="ACL71530.1"/>
    </source>
</evidence>
<dbReference type="eggNOG" id="COG5362">
    <property type="taxonomic scope" value="Bacteria"/>
</dbReference>
<dbReference type="KEGG" id="tgr:Tgr7_0432"/>
<proteinExistence type="predicted"/>
<gene>
    <name evidence="1" type="ordered locus">Tgr7_0432</name>
</gene>
<organism evidence="1 2">
    <name type="scientific">Thioalkalivibrio sulfidiphilus (strain HL-EbGR7)</name>
    <dbReference type="NCBI Taxonomy" id="396588"/>
    <lineage>
        <taxon>Bacteria</taxon>
        <taxon>Pseudomonadati</taxon>
        <taxon>Pseudomonadota</taxon>
        <taxon>Gammaproteobacteria</taxon>
        <taxon>Chromatiales</taxon>
        <taxon>Ectothiorhodospiraceae</taxon>
        <taxon>Thioalkalivibrio</taxon>
    </lineage>
</organism>
<accession>B8GL12</accession>
<protein>
    <submittedName>
        <fullName evidence="1">Phage uncharacterized protein</fullName>
    </submittedName>
</protein>
<name>B8GL12_THISH</name>
<dbReference type="Proteomes" id="UP000002383">
    <property type="component" value="Chromosome"/>
</dbReference>
<dbReference type="NCBIfam" id="TIGR01630">
    <property type="entry name" value="psiM2_ORF9"/>
    <property type="match status" value="1"/>
</dbReference>
<reference evidence="1 2" key="1">
    <citation type="journal article" date="2011" name="Stand. Genomic Sci.">
        <title>Complete genome sequence of 'Thioalkalivibrio sulfidophilus' HL-EbGr7.</title>
        <authorList>
            <person name="Muyzer G."/>
            <person name="Sorokin D.Y."/>
            <person name="Mavromatis K."/>
            <person name="Lapidus A."/>
            <person name="Clum A."/>
            <person name="Ivanova N."/>
            <person name="Pati A."/>
            <person name="d'Haeseleer P."/>
            <person name="Woyke T."/>
            <person name="Kyrpides N.C."/>
        </authorList>
    </citation>
    <scope>NUCLEOTIDE SEQUENCE [LARGE SCALE GENOMIC DNA]</scope>
    <source>
        <strain evidence="1 2">HL-EbGR7</strain>
    </source>
</reference>
<evidence type="ECO:0000313" key="2">
    <source>
        <dbReference type="Proteomes" id="UP000002383"/>
    </source>
</evidence>
<dbReference type="Gene3D" id="3.30.420.240">
    <property type="match status" value="1"/>
</dbReference>
<dbReference type="InterPro" id="IPR006517">
    <property type="entry name" value="Phage_terminase_lsu-like_C"/>
</dbReference>
<dbReference type="InterPro" id="IPR027417">
    <property type="entry name" value="P-loop_NTPase"/>
</dbReference>
<dbReference type="OrthoDB" id="378710at2"/>
<dbReference type="Gene3D" id="3.40.50.300">
    <property type="entry name" value="P-loop containing nucleotide triphosphate hydrolases"/>
    <property type="match status" value="1"/>
</dbReference>
<dbReference type="HOGENOM" id="CLU_029599_0_0_6"/>
<dbReference type="RefSeq" id="WP_012637019.1">
    <property type="nucleotide sequence ID" value="NC_011901.1"/>
</dbReference>